<gene>
    <name evidence="1" type="ORF">Mal15_42530</name>
</gene>
<reference evidence="1 2" key="1">
    <citation type="submission" date="2019-02" db="EMBL/GenBank/DDBJ databases">
        <title>Planctomycetal bacteria perform biofilm scaping via a novel small molecule.</title>
        <authorList>
            <person name="Jeske O."/>
            <person name="Boedeker C."/>
            <person name="Wiegand S."/>
            <person name="Breitling P."/>
            <person name="Kallscheuer N."/>
            <person name="Jogler M."/>
            <person name="Rohde M."/>
            <person name="Petersen J."/>
            <person name="Medema M.H."/>
            <person name="Surup F."/>
            <person name="Jogler C."/>
        </authorList>
    </citation>
    <scope>NUCLEOTIDE SEQUENCE [LARGE SCALE GENOMIC DNA]</scope>
    <source>
        <strain evidence="1 2">Mal15</strain>
    </source>
</reference>
<dbReference type="AlphaFoldDB" id="A0A5B9MH10"/>
<keyword evidence="2" id="KW-1185">Reference proteome</keyword>
<dbReference type="Proteomes" id="UP000321353">
    <property type="component" value="Chromosome"/>
</dbReference>
<evidence type="ECO:0000313" key="2">
    <source>
        <dbReference type="Proteomes" id="UP000321353"/>
    </source>
</evidence>
<evidence type="ECO:0000313" key="1">
    <source>
        <dbReference type="EMBL" id="QEG00184.1"/>
    </source>
</evidence>
<name>A0A5B9MH10_9BACT</name>
<accession>A0A5B9MH10</accession>
<proteinExistence type="predicted"/>
<organism evidence="1 2">
    <name type="scientific">Stieleria maiorica</name>
    <dbReference type="NCBI Taxonomy" id="2795974"/>
    <lineage>
        <taxon>Bacteria</taxon>
        <taxon>Pseudomonadati</taxon>
        <taxon>Planctomycetota</taxon>
        <taxon>Planctomycetia</taxon>
        <taxon>Pirellulales</taxon>
        <taxon>Pirellulaceae</taxon>
        <taxon>Stieleria</taxon>
    </lineage>
</organism>
<protein>
    <submittedName>
        <fullName evidence="1">Uncharacterized protein</fullName>
    </submittedName>
</protein>
<sequence length="82" mass="9215">MTISVPNFSFTTATANFVQWRFDRDRIALIGQLSAFVVGDDGLVPADCRALQTERFELSGKLVCRFNASFTIPMKRALEQAR</sequence>
<dbReference type="EMBL" id="CP036264">
    <property type="protein sequence ID" value="QEG00184.1"/>
    <property type="molecule type" value="Genomic_DNA"/>
</dbReference>
<dbReference type="KEGG" id="smam:Mal15_42530"/>